<reference evidence="1 2" key="1">
    <citation type="journal article" date="2018" name="New Phytol.">
        <title>Comparative genomics and transcriptomics depict ericoid mycorrhizal fungi as versatile saprotrophs and plant mutualists.</title>
        <authorList>
            <person name="Martino E."/>
            <person name="Morin E."/>
            <person name="Grelet G.A."/>
            <person name="Kuo A."/>
            <person name="Kohler A."/>
            <person name="Daghino S."/>
            <person name="Barry K.W."/>
            <person name="Cichocki N."/>
            <person name="Clum A."/>
            <person name="Dockter R.B."/>
            <person name="Hainaut M."/>
            <person name="Kuo R.C."/>
            <person name="LaButti K."/>
            <person name="Lindahl B.D."/>
            <person name="Lindquist E.A."/>
            <person name="Lipzen A."/>
            <person name="Khouja H.R."/>
            <person name="Magnuson J."/>
            <person name="Murat C."/>
            <person name="Ohm R.A."/>
            <person name="Singer S.W."/>
            <person name="Spatafora J.W."/>
            <person name="Wang M."/>
            <person name="Veneault-Fourrey C."/>
            <person name="Henrissat B."/>
            <person name="Grigoriev I.V."/>
            <person name="Martin F.M."/>
            <person name="Perotto S."/>
        </authorList>
    </citation>
    <scope>NUCLEOTIDE SEQUENCE [LARGE SCALE GENOMIC DNA]</scope>
    <source>
        <strain evidence="1 2">ATCC 22711</strain>
    </source>
</reference>
<dbReference type="GeneID" id="36573072"/>
<evidence type="ECO:0000313" key="1">
    <source>
        <dbReference type="EMBL" id="PSS18468.1"/>
    </source>
</evidence>
<evidence type="ECO:0000313" key="2">
    <source>
        <dbReference type="Proteomes" id="UP000241818"/>
    </source>
</evidence>
<protein>
    <submittedName>
        <fullName evidence="1">Uncharacterized protein</fullName>
    </submittedName>
</protein>
<name>A0A2T3B1P3_AMORE</name>
<dbReference type="AlphaFoldDB" id="A0A2T3B1P3"/>
<sequence>MYVCIICMRGNKVSILRRRESLPAVLSRASTVSCYHPMYPSIPSIPDRESCRSITPAVRISSGLDYFLSWLPGHHGVVLSCPSPMIHDPRPSITPGCLPRLPPRPRKSSSVCAPPCSTHESLRLHPRSRVPHPQRCFPDSPFPVAIQGRAHGQAGHAVK</sequence>
<proteinExistence type="predicted"/>
<dbReference type="RefSeq" id="XP_024720820.1">
    <property type="nucleotide sequence ID" value="XM_024864991.1"/>
</dbReference>
<dbReference type="EMBL" id="KZ679011">
    <property type="protein sequence ID" value="PSS18468.1"/>
    <property type="molecule type" value="Genomic_DNA"/>
</dbReference>
<dbReference type="InParanoid" id="A0A2T3B1P3"/>
<accession>A0A2T3B1P3</accession>
<keyword evidence="2" id="KW-1185">Reference proteome</keyword>
<organism evidence="1 2">
    <name type="scientific">Amorphotheca resinae ATCC 22711</name>
    <dbReference type="NCBI Taxonomy" id="857342"/>
    <lineage>
        <taxon>Eukaryota</taxon>
        <taxon>Fungi</taxon>
        <taxon>Dikarya</taxon>
        <taxon>Ascomycota</taxon>
        <taxon>Pezizomycotina</taxon>
        <taxon>Leotiomycetes</taxon>
        <taxon>Helotiales</taxon>
        <taxon>Amorphothecaceae</taxon>
        <taxon>Amorphotheca</taxon>
    </lineage>
</organism>
<gene>
    <name evidence="1" type="ORF">M430DRAFT_239801</name>
</gene>
<dbReference type="Proteomes" id="UP000241818">
    <property type="component" value="Unassembled WGS sequence"/>
</dbReference>